<dbReference type="Proteomes" id="UP000053676">
    <property type="component" value="Unassembled WGS sequence"/>
</dbReference>
<dbReference type="PANTHER" id="PTHR23063:SF6">
    <property type="entry name" value="PHOSPHOLIPID_GLYCEROL ACYLTRANSFERASE DOMAIN-CONTAINING PROTEIN"/>
    <property type="match status" value="1"/>
</dbReference>
<dbReference type="KEGG" id="nai:NECAME_07396"/>
<dbReference type="GO" id="GO:0019432">
    <property type="term" value="P:triglyceride biosynthetic process"/>
    <property type="evidence" value="ECO:0007669"/>
    <property type="project" value="TreeGrafter"/>
</dbReference>
<keyword evidence="7 14" id="KW-1133">Transmembrane helix</keyword>
<proteinExistence type="inferred from homology"/>
<keyword evidence="12 16" id="KW-0012">Acyltransferase</keyword>
<dbReference type="InterPro" id="IPR002123">
    <property type="entry name" value="Plipid/glycerol_acylTrfase"/>
</dbReference>
<dbReference type="SMART" id="SM00563">
    <property type="entry name" value="PlsC"/>
    <property type="match status" value="1"/>
</dbReference>
<keyword evidence="8" id="KW-0443">Lipid metabolism</keyword>
<protein>
    <submittedName>
        <fullName evidence="16">Acyltransferase</fullName>
    </submittedName>
</protein>
<sequence>MILELLAIYASILLGCIISTSCLIVLGKSWGRLPYYYLRIVRWIQDFYPKVYPRSAAPWPAIIKKSPRNCLLRNKGSSNVQFSFLLHSKDLLELSVDAMHSGLEAIVQDTLSHAFDRAPSYVETLLRFTPHPQWSGSQKALFYLTLLFRCGFLLPIRMSFLLLSFVFLFGAGVVAVNKRLTDKEKTWIGIVYCKLFCCGMGSVTLFRNRHLRPRGSGVAVANHMTPNDIQVLFADTPLGAQYGYVITGQKHKGIIGYIESLANHLCPTYWVERKNASDRRDFLTEIIKKAKARSNFGGPVLLFPEGYCSNNTQVLQFRKAIFSEGIRIYPVALKQKSRYGDAFWWDEQFYEYLLRVMCSWATYYDVTYLPSMTQFSHETNAEFAARVQAVICDVIDVPAGEFDGSLWYNKSERRRLLDLQKEICAIALLSCHRDKEKMESDDGYYSVSSGFAAQEDLSVQVN</sequence>
<dbReference type="PANTHER" id="PTHR23063">
    <property type="entry name" value="PHOSPHOLIPID ACYLTRANSFERASE"/>
    <property type="match status" value="1"/>
</dbReference>
<evidence type="ECO:0000256" key="3">
    <source>
        <dbReference type="ARBA" id="ARBA00008655"/>
    </source>
</evidence>
<feature type="transmembrane region" description="Helical" evidence="14">
    <location>
        <begin position="141"/>
        <end position="174"/>
    </location>
</feature>
<keyword evidence="4" id="KW-0444">Lipid biosynthesis</keyword>
<evidence type="ECO:0000256" key="10">
    <source>
        <dbReference type="ARBA" id="ARBA00023209"/>
    </source>
</evidence>
<evidence type="ECO:0000256" key="6">
    <source>
        <dbReference type="ARBA" id="ARBA00022692"/>
    </source>
</evidence>
<comment type="subcellular location">
    <subcellularLocation>
        <location evidence="1">Membrane</location>
    </subcellularLocation>
</comment>
<keyword evidence="10" id="KW-0594">Phospholipid biosynthesis</keyword>
<keyword evidence="5 16" id="KW-0808">Transferase</keyword>
<comment type="pathway">
    <text evidence="2">Lipid metabolism.</text>
</comment>
<dbReference type="GO" id="GO:0004366">
    <property type="term" value="F:glycerol-3-phosphate O-acyltransferase activity"/>
    <property type="evidence" value="ECO:0007669"/>
    <property type="project" value="TreeGrafter"/>
</dbReference>
<dbReference type="OrthoDB" id="272512at2759"/>
<evidence type="ECO:0000256" key="13">
    <source>
        <dbReference type="ARBA" id="ARBA00025707"/>
    </source>
</evidence>
<keyword evidence="9 14" id="KW-0472">Membrane</keyword>
<gene>
    <name evidence="16" type="ORF">NECAME_07396</name>
</gene>
<evidence type="ECO:0000313" key="16">
    <source>
        <dbReference type="EMBL" id="ETN83387.1"/>
    </source>
</evidence>
<dbReference type="EMBL" id="KI658211">
    <property type="protein sequence ID" value="ETN83387.1"/>
    <property type="molecule type" value="Genomic_DNA"/>
</dbReference>
<evidence type="ECO:0000256" key="9">
    <source>
        <dbReference type="ARBA" id="ARBA00023136"/>
    </source>
</evidence>
<evidence type="ECO:0000256" key="1">
    <source>
        <dbReference type="ARBA" id="ARBA00004370"/>
    </source>
</evidence>
<keyword evidence="6 14" id="KW-0812">Transmembrane</keyword>
<comment type="similarity">
    <text evidence="3">Belongs to the 1-acyl-sn-glycerol-3-phosphate acyltransferase family.</text>
</comment>
<feature type="domain" description="Phospholipid/glycerol acyltransferase" evidence="15">
    <location>
        <begin position="217"/>
        <end position="336"/>
    </location>
</feature>
<evidence type="ECO:0000256" key="8">
    <source>
        <dbReference type="ARBA" id="ARBA00023098"/>
    </source>
</evidence>
<dbReference type="STRING" id="51031.W2TQT4"/>
<keyword evidence="11" id="KW-1208">Phospholipid metabolism</keyword>
<keyword evidence="17" id="KW-1185">Reference proteome</keyword>
<dbReference type="Pfam" id="PF01553">
    <property type="entry name" value="Acyltransferase"/>
    <property type="match status" value="1"/>
</dbReference>
<reference evidence="17" key="1">
    <citation type="journal article" date="2014" name="Nat. Genet.">
        <title>Genome of the human hookworm Necator americanus.</title>
        <authorList>
            <person name="Tang Y.T."/>
            <person name="Gao X."/>
            <person name="Rosa B.A."/>
            <person name="Abubucker S."/>
            <person name="Hallsworth-Pepin K."/>
            <person name="Martin J."/>
            <person name="Tyagi R."/>
            <person name="Heizer E."/>
            <person name="Zhang X."/>
            <person name="Bhonagiri-Palsikar V."/>
            <person name="Minx P."/>
            <person name="Warren W.C."/>
            <person name="Wang Q."/>
            <person name="Zhan B."/>
            <person name="Hotez P.J."/>
            <person name="Sternberg P.W."/>
            <person name="Dougall A."/>
            <person name="Gaze S.T."/>
            <person name="Mulvenna J."/>
            <person name="Sotillo J."/>
            <person name="Ranganathan S."/>
            <person name="Rabelo E.M."/>
            <person name="Wilson R.K."/>
            <person name="Felgner P.L."/>
            <person name="Bethony J."/>
            <person name="Hawdon J.M."/>
            <person name="Gasser R.B."/>
            <person name="Loukas A."/>
            <person name="Mitreva M."/>
        </authorList>
    </citation>
    <scope>NUCLEOTIDE SEQUENCE [LARGE SCALE GENOMIC DNA]</scope>
</reference>
<evidence type="ECO:0000256" key="4">
    <source>
        <dbReference type="ARBA" id="ARBA00022516"/>
    </source>
</evidence>
<evidence type="ECO:0000313" key="17">
    <source>
        <dbReference type="Proteomes" id="UP000053676"/>
    </source>
</evidence>
<evidence type="ECO:0000256" key="12">
    <source>
        <dbReference type="ARBA" id="ARBA00023315"/>
    </source>
</evidence>
<evidence type="ECO:0000256" key="11">
    <source>
        <dbReference type="ARBA" id="ARBA00023264"/>
    </source>
</evidence>
<dbReference type="GO" id="GO:0016020">
    <property type="term" value="C:membrane"/>
    <property type="evidence" value="ECO:0007669"/>
    <property type="project" value="UniProtKB-SubCell"/>
</dbReference>
<accession>W2TQT4</accession>
<evidence type="ECO:0000256" key="7">
    <source>
        <dbReference type="ARBA" id="ARBA00022989"/>
    </source>
</evidence>
<dbReference type="OMA" id="NQDFAQR"/>
<name>W2TQT4_NECAM</name>
<dbReference type="GO" id="GO:0005783">
    <property type="term" value="C:endoplasmic reticulum"/>
    <property type="evidence" value="ECO:0007669"/>
    <property type="project" value="TreeGrafter"/>
</dbReference>
<dbReference type="InterPro" id="IPR045252">
    <property type="entry name" value="LPCAT1-like"/>
</dbReference>
<dbReference type="CDD" id="cd07991">
    <property type="entry name" value="LPLAT_LPCAT1-like"/>
    <property type="match status" value="1"/>
</dbReference>
<comment type="pathway">
    <text evidence="13">Phospholipid metabolism.</text>
</comment>
<evidence type="ECO:0000256" key="5">
    <source>
        <dbReference type="ARBA" id="ARBA00022679"/>
    </source>
</evidence>
<dbReference type="SUPFAM" id="SSF69593">
    <property type="entry name" value="Glycerol-3-phosphate (1)-acyltransferase"/>
    <property type="match status" value="1"/>
</dbReference>
<dbReference type="GO" id="GO:0008654">
    <property type="term" value="P:phospholipid biosynthetic process"/>
    <property type="evidence" value="ECO:0007669"/>
    <property type="project" value="UniProtKB-KW"/>
</dbReference>
<dbReference type="AlphaFoldDB" id="W2TQT4"/>
<evidence type="ECO:0000259" key="15">
    <source>
        <dbReference type="SMART" id="SM00563"/>
    </source>
</evidence>
<organism evidence="16 17">
    <name type="scientific">Necator americanus</name>
    <name type="common">Human hookworm</name>
    <dbReference type="NCBI Taxonomy" id="51031"/>
    <lineage>
        <taxon>Eukaryota</taxon>
        <taxon>Metazoa</taxon>
        <taxon>Ecdysozoa</taxon>
        <taxon>Nematoda</taxon>
        <taxon>Chromadorea</taxon>
        <taxon>Rhabditida</taxon>
        <taxon>Rhabditina</taxon>
        <taxon>Rhabditomorpha</taxon>
        <taxon>Strongyloidea</taxon>
        <taxon>Ancylostomatidae</taxon>
        <taxon>Bunostominae</taxon>
        <taxon>Necator</taxon>
    </lineage>
</organism>
<feature type="transmembrane region" description="Helical" evidence="14">
    <location>
        <begin position="6"/>
        <end position="26"/>
    </location>
</feature>
<evidence type="ECO:0000256" key="14">
    <source>
        <dbReference type="SAM" id="Phobius"/>
    </source>
</evidence>
<feature type="transmembrane region" description="Helical" evidence="14">
    <location>
        <begin position="186"/>
        <end position="206"/>
    </location>
</feature>
<evidence type="ECO:0000256" key="2">
    <source>
        <dbReference type="ARBA" id="ARBA00005189"/>
    </source>
</evidence>